<feature type="domain" description="ARF7 effector protein C-terminal" evidence="2">
    <location>
        <begin position="150"/>
        <end position="248"/>
    </location>
</feature>
<name>A0A8C9UAU4_SCLFO</name>
<feature type="compositionally biased region" description="Polar residues" evidence="1">
    <location>
        <begin position="159"/>
        <end position="169"/>
    </location>
</feature>
<evidence type="ECO:0000256" key="1">
    <source>
        <dbReference type="SAM" id="MobiDB-lite"/>
    </source>
</evidence>
<feature type="region of interest" description="Disordered" evidence="1">
    <location>
        <begin position="159"/>
        <end position="188"/>
    </location>
</feature>
<dbReference type="GeneID" id="108941299"/>
<reference evidence="3" key="2">
    <citation type="submission" date="2025-08" db="UniProtKB">
        <authorList>
            <consortium name="Ensembl"/>
        </authorList>
    </citation>
    <scope>IDENTIFICATION</scope>
</reference>
<gene>
    <name evidence="3" type="primary">ARL14EP</name>
    <name evidence="3" type="synonym">arl14ep</name>
</gene>
<reference evidence="3" key="3">
    <citation type="submission" date="2025-09" db="UniProtKB">
        <authorList>
            <consortium name="Ensembl"/>
        </authorList>
    </citation>
    <scope>IDENTIFICATION</scope>
</reference>
<proteinExistence type="predicted"/>
<dbReference type="Ensembl" id="ENSSFOT00015052184.1">
    <property type="protein sequence ID" value="ENSSFOP00015061055.1"/>
    <property type="gene ID" value="ENSSFOG00015007017.2"/>
</dbReference>
<accession>A0A8C9UAU4</accession>
<dbReference type="InterPro" id="IPR029264">
    <property type="entry name" value="ARF7EP_C"/>
</dbReference>
<dbReference type="GeneTree" id="ENSGT00940000156586"/>
<organism evidence="3 4">
    <name type="scientific">Scleropages formosus</name>
    <name type="common">Asian bonytongue</name>
    <name type="synonym">Osteoglossum formosum</name>
    <dbReference type="NCBI Taxonomy" id="113540"/>
    <lineage>
        <taxon>Eukaryota</taxon>
        <taxon>Metazoa</taxon>
        <taxon>Chordata</taxon>
        <taxon>Craniata</taxon>
        <taxon>Vertebrata</taxon>
        <taxon>Euteleostomi</taxon>
        <taxon>Actinopterygii</taxon>
        <taxon>Neopterygii</taxon>
        <taxon>Teleostei</taxon>
        <taxon>Osteoglossocephala</taxon>
        <taxon>Osteoglossomorpha</taxon>
        <taxon>Osteoglossiformes</taxon>
        <taxon>Osteoglossidae</taxon>
        <taxon>Scleropages</taxon>
    </lineage>
</organism>
<evidence type="ECO:0000259" key="2">
    <source>
        <dbReference type="Pfam" id="PF14949"/>
    </source>
</evidence>
<sequence>MSDLSPCTVGEHLHLAPDCHKTSVNRPAGLRRLGEMPERDSLLLQLRTGLMGMTEQDTVCLYHQSVYVERYEETQKVCCDPFSCHRKAIRKGLRAIDLDEATFLTERFARQFVPGWKLCGRCMHLANGYADLDAESRQKRRLDREGKAAKALKSLEFTNPGRQTDFSSESNRRDKRRVTKSSDRHSMGVKSKVYDSQGLLITNGRDMCDCLDVDCMGCFYPCPECNSRKCGVECRCDRKWLYEQVEVEGGEIIRNKYAN</sequence>
<dbReference type="CTD" id="120534"/>
<protein>
    <submittedName>
        <fullName evidence="3">ADP-ribosylation factor-like 14 effector protein</fullName>
    </submittedName>
</protein>
<dbReference type="RefSeq" id="XP_018619554.1">
    <property type="nucleotide sequence ID" value="XM_018764038.2"/>
</dbReference>
<dbReference type="Pfam" id="PF14949">
    <property type="entry name" value="ARF7EP_C"/>
    <property type="match status" value="1"/>
</dbReference>
<dbReference type="PANTHER" id="PTHR46536">
    <property type="entry name" value="ARL14 EFFECTOR PROTEIN"/>
    <property type="match status" value="1"/>
</dbReference>
<evidence type="ECO:0000313" key="4">
    <source>
        <dbReference type="Proteomes" id="UP000694397"/>
    </source>
</evidence>
<keyword evidence="4" id="KW-1185">Reference proteome</keyword>
<dbReference type="PANTHER" id="PTHR46536:SF1">
    <property type="entry name" value="ARL14 EFFECTOR PROTEIN"/>
    <property type="match status" value="1"/>
</dbReference>
<evidence type="ECO:0000313" key="3">
    <source>
        <dbReference type="Ensembl" id="ENSSFOP00015061055.1"/>
    </source>
</evidence>
<dbReference type="Proteomes" id="UP000694397">
    <property type="component" value="Chromosome 11"/>
</dbReference>
<reference evidence="3 4" key="1">
    <citation type="submission" date="2019-04" db="EMBL/GenBank/DDBJ databases">
        <authorList>
            <consortium name="Wellcome Sanger Institute Data Sharing"/>
        </authorList>
    </citation>
    <scope>NUCLEOTIDE SEQUENCE [LARGE SCALE GENOMIC DNA]</scope>
</reference>
<dbReference type="AlphaFoldDB" id="A0A8C9UAU4"/>